<reference evidence="6" key="1">
    <citation type="submission" date="2022-10" db="EMBL/GenBank/DDBJ databases">
        <title>The WGS of Solirubrobacter ginsenosidimutans DSM 21036.</title>
        <authorList>
            <person name="Jiang Z."/>
        </authorList>
    </citation>
    <scope>NUCLEOTIDE SEQUENCE</scope>
    <source>
        <strain evidence="6">DSM 21036</strain>
    </source>
</reference>
<evidence type="ECO:0000313" key="6">
    <source>
        <dbReference type="EMBL" id="MDA0163819.1"/>
    </source>
</evidence>
<dbReference type="Gene3D" id="3.40.50.2300">
    <property type="match status" value="1"/>
</dbReference>
<keyword evidence="1" id="KW-0805">Transcription regulation</keyword>
<proteinExistence type="predicted"/>
<dbReference type="InterPro" id="IPR039420">
    <property type="entry name" value="WalR-like"/>
</dbReference>
<dbReference type="InterPro" id="IPR001789">
    <property type="entry name" value="Sig_transdc_resp-reg_receiver"/>
</dbReference>
<evidence type="ECO:0000256" key="1">
    <source>
        <dbReference type="ARBA" id="ARBA00023015"/>
    </source>
</evidence>
<keyword evidence="3" id="KW-0804">Transcription</keyword>
<comment type="caution">
    <text evidence="6">The sequence shown here is derived from an EMBL/GenBank/DDBJ whole genome shotgun (WGS) entry which is preliminary data.</text>
</comment>
<dbReference type="AlphaFoldDB" id="A0A9X3MW79"/>
<dbReference type="GO" id="GO:0000160">
    <property type="term" value="P:phosphorelay signal transduction system"/>
    <property type="evidence" value="ECO:0007669"/>
    <property type="project" value="InterPro"/>
</dbReference>
<dbReference type="EMBL" id="JAPDOD010000028">
    <property type="protein sequence ID" value="MDA0163819.1"/>
    <property type="molecule type" value="Genomic_DNA"/>
</dbReference>
<dbReference type="PROSITE" id="PS50110">
    <property type="entry name" value="RESPONSE_REGULATORY"/>
    <property type="match status" value="1"/>
</dbReference>
<name>A0A9X3MW79_9ACTN</name>
<protein>
    <submittedName>
        <fullName evidence="6">Response regulator transcription factor</fullName>
    </submittedName>
</protein>
<gene>
    <name evidence="6" type="ORF">OM076_26345</name>
</gene>
<dbReference type="CDD" id="cd17535">
    <property type="entry name" value="REC_NarL-like"/>
    <property type="match status" value="1"/>
</dbReference>
<keyword evidence="7" id="KW-1185">Reference proteome</keyword>
<keyword evidence="2" id="KW-0238">DNA-binding</keyword>
<sequence>MTPELTPVRRVAIVEDHGALRIFLRDVLTRLGWKVTGVAGTAETGAALVLETAPDIAVVDLHLASEGGGDALIRRLAECGSNTKLVVFTATTDPTELHDVLQAGADGIVLKEGGLPELIEGLEAVSGGGRYLSPSFR</sequence>
<evidence type="ECO:0000313" key="7">
    <source>
        <dbReference type="Proteomes" id="UP001149140"/>
    </source>
</evidence>
<dbReference type="Proteomes" id="UP001149140">
    <property type="component" value="Unassembled WGS sequence"/>
</dbReference>
<evidence type="ECO:0000256" key="4">
    <source>
        <dbReference type="PROSITE-ProRule" id="PRU00169"/>
    </source>
</evidence>
<accession>A0A9X3MW79</accession>
<dbReference type="RefSeq" id="WP_270043068.1">
    <property type="nucleotide sequence ID" value="NZ_JAPDOD010000028.1"/>
</dbReference>
<dbReference type="SMART" id="SM00448">
    <property type="entry name" value="REC"/>
    <property type="match status" value="1"/>
</dbReference>
<dbReference type="InterPro" id="IPR058245">
    <property type="entry name" value="NreC/VraR/RcsB-like_REC"/>
</dbReference>
<feature type="domain" description="Response regulatory" evidence="5">
    <location>
        <begin position="10"/>
        <end position="126"/>
    </location>
</feature>
<dbReference type="Pfam" id="PF00072">
    <property type="entry name" value="Response_reg"/>
    <property type="match status" value="1"/>
</dbReference>
<dbReference type="SUPFAM" id="SSF52172">
    <property type="entry name" value="CheY-like"/>
    <property type="match status" value="1"/>
</dbReference>
<dbReference type="PANTHER" id="PTHR43214">
    <property type="entry name" value="TWO-COMPONENT RESPONSE REGULATOR"/>
    <property type="match status" value="1"/>
</dbReference>
<evidence type="ECO:0000256" key="2">
    <source>
        <dbReference type="ARBA" id="ARBA00023125"/>
    </source>
</evidence>
<evidence type="ECO:0000259" key="5">
    <source>
        <dbReference type="PROSITE" id="PS50110"/>
    </source>
</evidence>
<dbReference type="InterPro" id="IPR011006">
    <property type="entry name" value="CheY-like_superfamily"/>
</dbReference>
<keyword evidence="4" id="KW-0597">Phosphoprotein</keyword>
<evidence type="ECO:0000256" key="3">
    <source>
        <dbReference type="ARBA" id="ARBA00023163"/>
    </source>
</evidence>
<feature type="modified residue" description="4-aspartylphosphate" evidence="4">
    <location>
        <position position="60"/>
    </location>
</feature>
<dbReference type="GO" id="GO:0003677">
    <property type="term" value="F:DNA binding"/>
    <property type="evidence" value="ECO:0007669"/>
    <property type="project" value="UniProtKB-KW"/>
</dbReference>
<dbReference type="PANTHER" id="PTHR43214:SF41">
    <property type="entry name" value="NITRATE_NITRITE RESPONSE REGULATOR PROTEIN NARP"/>
    <property type="match status" value="1"/>
</dbReference>
<organism evidence="6 7">
    <name type="scientific">Solirubrobacter ginsenosidimutans</name>
    <dbReference type="NCBI Taxonomy" id="490573"/>
    <lineage>
        <taxon>Bacteria</taxon>
        <taxon>Bacillati</taxon>
        <taxon>Actinomycetota</taxon>
        <taxon>Thermoleophilia</taxon>
        <taxon>Solirubrobacterales</taxon>
        <taxon>Solirubrobacteraceae</taxon>
        <taxon>Solirubrobacter</taxon>
    </lineage>
</organism>